<keyword evidence="1" id="KW-1133">Transmembrane helix</keyword>
<name>A0A3N1H6E8_9PSEU</name>
<keyword evidence="1" id="KW-0472">Membrane</keyword>
<keyword evidence="3" id="KW-1185">Reference proteome</keyword>
<evidence type="ECO:0000313" key="3">
    <source>
        <dbReference type="Proteomes" id="UP000268727"/>
    </source>
</evidence>
<organism evidence="2 3">
    <name type="scientific">Saccharothrix texasensis</name>
    <dbReference type="NCBI Taxonomy" id="103734"/>
    <lineage>
        <taxon>Bacteria</taxon>
        <taxon>Bacillati</taxon>
        <taxon>Actinomycetota</taxon>
        <taxon>Actinomycetes</taxon>
        <taxon>Pseudonocardiales</taxon>
        <taxon>Pseudonocardiaceae</taxon>
        <taxon>Saccharothrix</taxon>
    </lineage>
</organism>
<sequence>MNMLTALARTSEATEWTPLVVVVMIGALTLVMGLAKLLRRVLGMLTRVLLSAGAAMTGIATMLALCTVLTTVLLVYAR</sequence>
<dbReference type="AlphaFoldDB" id="A0A3N1H6E8"/>
<gene>
    <name evidence="2" type="ORF">EDD40_3473</name>
</gene>
<comment type="caution">
    <text evidence="2">The sequence shown here is derived from an EMBL/GenBank/DDBJ whole genome shotgun (WGS) entry which is preliminary data.</text>
</comment>
<dbReference type="EMBL" id="RJKM01000001">
    <property type="protein sequence ID" value="ROP38133.1"/>
    <property type="molecule type" value="Genomic_DNA"/>
</dbReference>
<feature type="transmembrane region" description="Helical" evidence="1">
    <location>
        <begin position="16"/>
        <end position="37"/>
    </location>
</feature>
<dbReference type="Proteomes" id="UP000268727">
    <property type="component" value="Unassembled WGS sequence"/>
</dbReference>
<accession>A0A3N1H6E8</accession>
<protein>
    <submittedName>
        <fullName evidence="2">Uncharacterized protein</fullName>
    </submittedName>
</protein>
<evidence type="ECO:0000256" key="1">
    <source>
        <dbReference type="SAM" id="Phobius"/>
    </source>
</evidence>
<proteinExistence type="predicted"/>
<feature type="transmembrane region" description="Helical" evidence="1">
    <location>
        <begin position="49"/>
        <end position="77"/>
    </location>
</feature>
<evidence type="ECO:0000313" key="2">
    <source>
        <dbReference type="EMBL" id="ROP38133.1"/>
    </source>
</evidence>
<keyword evidence="1" id="KW-0812">Transmembrane</keyword>
<reference evidence="2 3" key="1">
    <citation type="submission" date="2018-11" db="EMBL/GenBank/DDBJ databases">
        <title>Sequencing the genomes of 1000 actinobacteria strains.</title>
        <authorList>
            <person name="Klenk H.-P."/>
        </authorList>
    </citation>
    <scope>NUCLEOTIDE SEQUENCE [LARGE SCALE GENOMIC DNA]</scope>
    <source>
        <strain evidence="2 3">DSM 44231</strain>
    </source>
</reference>